<dbReference type="OrthoDB" id="791896at2"/>
<evidence type="ECO:0000256" key="1">
    <source>
        <dbReference type="SAM" id="MobiDB-lite"/>
    </source>
</evidence>
<feature type="region of interest" description="Disordered" evidence="1">
    <location>
        <begin position="105"/>
        <end position="213"/>
    </location>
</feature>
<feature type="chain" id="PRO_5022910829" evidence="2">
    <location>
        <begin position="24"/>
        <end position="287"/>
    </location>
</feature>
<keyword evidence="2" id="KW-0732">Signal</keyword>
<name>A0A5B8UXG9_9SPHI</name>
<dbReference type="KEGG" id="mgin:FRZ54_12530"/>
<protein>
    <submittedName>
        <fullName evidence="3">Uncharacterized protein</fullName>
    </submittedName>
</protein>
<dbReference type="EMBL" id="CP042436">
    <property type="protein sequence ID" value="QEC63365.1"/>
    <property type="molecule type" value="Genomic_DNA"/>
</dbReference>
<feature type="signal peptide" evidence="2">
    <location>
        <begin position="1"/>
        <end position="23"/>
    </location>
</feature>
<evidence type="ECO:0000313" key="4">
    <source>
        <dbReference type="Proteomes" id="UP000321479"/>
    </source>
</evidence>
<proteinExistence type="predicted"/>
<feature type="compositionally biased region" description="Basic and acidic residues" evidence="1">
    <location>
        <begin position="174"/>
        <end position="194"/>
    </location>
</feature>
<gene>
    <name evidence="3" type="ORF">FRZ54_12530</name>
</gene>
<dbReference type="Proteomes" id="UP000321479">
    <property type="component" value="Chromosome"/>
</dbReference>
<evidence type="ECO:0000313" key="3">
    <source>
        <dbReference type="EMBL" id="QEC63365.1"/>
    </source>
</evidence>
<organism evidence="3 4">
    <name type="scientific">Mucilaginibacter ginsenosidivorans</name>
    <dbReference type="NCBI Taxonomy" id="398053"/>
    <lineage>
        <taxon>Bacteria</taxon>
        <taxon>Pseudomonadati</taxon>
        <taxon>Bacteroidota</taxon>
        <taxon>Sphingobacteriia</taxon>
        <taxon>Sphingobacteriales</taxon>
        <taxon>Sphingobacteriaceae</taxon>
        <taxon>Mucilaginibacter</taxon>
    </lineage>
</organism>
<sequence length="287" mass="32928">MKTNYRNSLWLTGMLLAAFSASAQTSVSDKKADNEGIRHNYDIVHNENGNRTERIQTELNNRIYKIEFVNEKMTSLFVDGEKIAPADWHNYNEAIATIRREMKEQARRNAEQAKRNAEQAVRNQQQAKLNAEQEVRNQEQVKRNAEQARLNASQNAVNAEQAVRNQAQALANEDQAKRNEEQVARNKEQAKRNAEQAQQNELQAKKNAEQARANEQMMKDITEDLVTDKIIPDSSGLREMKLNKFGMSVNGVKQPEAIFRKYKEKYSKFFDGNFSYSRDGVIRGSGD</sequence>
<dbReference type="RefSeq" id="WP_147031941.1">
    <property type="nucleotide sequence ID" value="NZ_CP042436.1"/>
</dbReference>
<reference evidence="3 4" key="1">
    <citation type="journal article" date="2017" name="Curr. Microbiol.">
        <title>Mucilaginibacter ginsenosidivorans sp. nov., Isolated from Soil of Ginseng Field.</title>
        <authorList>
            <person name="Kim M.M."/>
            <person name="Siddiqi M.Z."/>
            <person name="Im W.T."/>
        </authorList>
    </citation>
    <scope>NUCLEOTIDE SEQUENCE [LARGE SCALE GENOMIC DNA]</scope>
    <source>
        <strain evidence="3 4">Gsoil 3017</strain>
    </source>
</reference>
<dbReference type="AlphaFoldDB" id="A0A5B8UXG9"/>
<feature type="compositionally biased region" description="Polar residues" evidence="1">
    <location>
        <begin position="150"/>
        <end position="169"/>
    </location>
</feature>
<feature type="compositionally biased region" description="Basic and acidic residues" evidence="1">
    <location>
        <begin position="131"/>
        <end position="146"/>
    </location>
</feature>
<feature type="compositionally biased region" description="Basic and acidic residues" evidence="1">
    <location>
        <begin position="105"/>
        <end position="117"/>
    </location>
</feature>
<keyword evidence="4" id="KW-1185">Reference proteome</keyword>
<accession>A0A5B8UXG9</accession>
<evidence type="ECO:0000256" key="2">
    <source>
        <dbReference type="SAM" id="SignalP"/>
    </source>
</evidence>